<dbReference type="Proteomes" id="UP001596383">
    <property type="component" value="Unassembled WGS sequence"/>
</dbReference>
<proteinExistence type="predicted"/>
<sequence length="44" mass="5108">MAQLVVDLKKSVVELPDWWAVRLYGLVGVNRRVQRTQTVRIAKD</sequence>
<evidence type="ECO:0008006" key="3">
    <source>
        <dbReference type="Google" id="ProtNLM"/>
    </source>
</evidence>
<name>A0ABD5SSC7_9EURY</name>
<keyword evidence="2" id="KW-1185">Reference proteome</keyword>
<dbReference type="AlphaFoldDB" id="A0ABD5SSC7"/>
<dbReference type="EMBL" id="JBHSWV010000432">
    <property type="protein sequence ID" value="MFC6767828.1"/>
    <property type="molecule type" value="Genomic_DNA"/>
</dbReference>
<dbReference type="RefSeq" id="WP_273740687.1">
    <property type="nucleotide sequence ID" value="NZ_JAQIVI010000432.1"/>
</dbReference>
<evidence type="ECO:0000313" key="2">
    <source>
        <dbReference type="Proteomes" id="UP001596383"/>
    </source>
</evidence>
<reference evidence="1 2" key="1">
    <citation type="journal article" date="2019" name="Int. J. Syst. Evol. Microbiol.">
        <title>The Global Catalogue of Microorganisms (GCM) 10K type strain sequencing project: providing services to taxonomists for standard genome sequencing and annotation.</title>
        <authorList>
            <consortium name="The Broad Institute Genomics Platform"/>
            <consortium name="The Broad Institute Genome Sequencing Center for Infectious Disease"/>
            <person name="Wu L."/>
            <person name="Ma J."/>
        </authorList>
    </citation>
    <scope>NUCLEOTIDE SEQUENCE [LARGE SCALE GENOMIC DNA]</scope>
    <source>
        <strain evidence="1 2">LMG 29247</strain>
    </source>
</reference>
<comment type="caution">
    <text evidence="1">The sequence shown here is derived from an EMBL/GenBank/DDBJ whole genome shotgun (WGS) entry which is preliminary data.</text>
</comment>
<accession>A0ABD5SSC7</accession>
<evidence type="ECO:0000313" key="1">
    <source>
        <dbReference type="EMBL" id="MFC6767828.1"/>
    </source>
</evidence>
<gene>
    <name evidence="1" type="ORF">ACFQE6_23390</name>
</gene>
<protein>
    <recommendedName>
        <fullName evidence="3">Transposase</fullName>
    </recommendedName>
</protein>
<organism evidence="1 2">
    <name type="scientific">Natrinema soli</name>
    <dbReference type="NCBI Taxonomy" id="1930624"/>
    <lineage>
        <taxon>Archaea</taxon>
        <taxon>Methanobacteriati</taxon>
        <taxon>Methanobacteriota</taxon>
        <taxon>Stenosarchaea group</taxon>
        <taxon>Halobacteria</taxon>
        <taxon>Halobacteriales</taxon>
        <taxon>Natrialbaceae</taxon>
        <taxon>Natrinema</taxon>
    </lineage>
</organism>